<dbReference type="SUPFAM" id="SSF53383">
    <property type="entry name" value="PLP-dependent transferases"/>
    <property type="match status" value="1"/>
</dbReference>
<keyword evidence="7 12" id="KW-0663">Pyridoxal phosphate</keyword>
<feature type="binding site" evidence="12">
    <location>
        <position position="103"/>
    </location>
    <ligand>
        <name>pyridoxal 5'-phosphate</name>
        <dbReference type="ChEBI" id="CHEBI:597326"/>
    </ligand>
</feature>
<comment type="cofactor">
    <cofactor evidence="12">
        <name>pyridoxal 5'-phosphate</name>
        <dbReference type="ChEBI" id="CHEBI:597326"/>
    </cofactor>
    <text evidence="12">Binds 1 pyridoxal phosphate per subunit.</text>
</comment>
<evidence type="ECO:0000256" key="7">
    <source>
        <dbReference type="ARBA" id="ARBA00022898"/>
    </source>
</evidence>
<evidence type="ECO:0000256" key="3">
    <source>
        <dbReference type="ARBA" id="ARBA00006904"/>
    </source>
</evidence>
<evidence type="ECO:0000256" key="2">
    <source>
        <dbReference type="ARBA" id="ARBA00005099"/>
    </source>
</evidence>
<evidence type="ECO:0000256" key="12">
    <source>
        <dbReference type="HAMAP-Rule" id="MF_00160"/>
    </source>
</evidence>
<dbReference type="GO" id="GO:0006564">
    <property type="term" value="P:L-serine biosynthetic process"/>
    <property type="evidence" value="ECO:0007669"/>
    <property type="project" value="UniProtKB-UniRule"/>
</dbReference>
<feature type="binding site" evidence="12">
    <location>
        <position position="173"/>
    </location>
    <ligand>
        <name>pyridoxal 5'-phosphate</name>
        <dbReference type="ChEBI" id="CHEBI:597326"/>
    </ligand>
</feature>
<accession>A0AAE3TF63</accession>
<feature type="binding site" evidence="12">
    <location>
        <begin position="77"/>
        <end position="78"/>
    </location>
    <ligand>
        <name>pyridoxal 5'-phosphate</name>
        <dbReference type="ChEBI" id="CHEBI:597326"/>
    </ligand>
</feature>
<dbReference type="InterPro" id="IPR022278">
    <property type="entry name" value="Pser_aminoTfrase"/>
</dbReference>
<reference evidence="14" key="1">
    <citation type="submission" date="2023-03" db="EMBL/GenBank/DDBJ databases">
        <title>Stygiobacter electus gen. nov., sp. nov., facultatively anaerobic thermotolerant bacterium of the class Ignavibacteria from a well of Yessentuki mineral water deposit.</title>
        <authorList>
            <person name="Podosokorskaya O.A."/>
            <person name="Elcheninov A.G."/>
            <person name="Petrova N.F."/>
            <person name="Zavarzina D.G."/>
            <person name="Kublanov I.V."/>
            <person name="Merkel A.Y."/>
        </authorList>
    </citation>
    <scope>NUCLEOTIDE SEQUENCE</scope>
    <source>
        <strain evidence="14">09-Me</strain>
    </source>
</reference>
<dbReference type="GO" id="GO:0005737">
    <property type="term" value="C:cytoplasm"/>
    <property type="evidence" value="ECO:0007669"/>
    <property type="project" value="UniProtKB-SubCell"/>
</dbReference>
<feature type="binding site" evidence="12">
    <location>
        <position position="196"/>
    </location>
    <ligand>
        <name>pyridoxal 5'-phosphate</name>
        <dbReference type="ChEBI" id="CHEBI:597326"/>
    </ligand>
</feature>
<name>A0AAE3TF63_9BACT</name>
<evidence type="ECO:0000256" key="4">
    <source>
        <dbReference type="ARBA" id="ARBA00022576"/>
    </source>
</evidence>
<dbReference type="AlphaFoldDB" id="A0AAE3TF63"/>
<dbReference type="InterPro" id="IPR015422">
    <property type="entry name" value="PyrdxlP-dep_Trfase_small"/>
</dbReference>
<keyword evidence="6 12" id="KW-0808">Transferase</keyword>
<evidence type="ECO:0000259" key="13">
    <source>
        <dbReference type="Pfam" id="PF00266"/>
    </source>
</evidence>
<comment type="pathway">
    <text evidence="2 12">Amino-acid biosynthesis; L-serine biosynthesis; L-serine from 3-phospho-D-glycerate: step 2/3.</text>
</comment>
<dbReference type="FunFam" id="3.90.1150.10:FF:000006">
    <property type="entry name" value="Phosphoserine aminotransferase"/>
    <property type="match status" value="1"/>
</dbReference>
<dbReference type="InterPro" id="IPR015424">
    <property type="entry name" value="PyrdxlP-dep_Trfase"/>
</dbReference>
<gene>
    <name evidence="12 14" type="primary">serC</name>
    <name evidence="14" type="ORF">P0M35_12810</name>
</gene>
<feature type="modified residue" description="N6-(pyridoxal phosphate)lysine" evidence="12">
    <location>
        <position position="197"/>
    </location>
</feature>
<dbReference type="InterPro" id="IPR015421">
    <property type="entry name" value="PyrdxlP-dep_Trfase_major"/>
</dbReference>
<evidence type="ECO:0000256" key="1">
    <source>
        <dbReference type="ARBA" id="ARBA00004915"/>
    </source>
</evidence>
<keyword evidence="4 12" id="KW-0032">Aminotransferase</keyword>
<dbReference type="NCBIfam" id="TIGR01364">
    <property type="entry name" value="serC_1"/>
    <property type="match status" value="1"/>
</dbReference>
<evidence type="ECO:0000256" key="9">
    <source>
        <dbReference type="ARBA" id="ARBA00023299"/>
    </source>
</evidence>
<comment type="caution">
    <text evidence="12">Lacks conserved residue(s) required for the propagation of feature annotation.</text>
</comment>
<keyword evidence="15" id="KW-1185">Reference proteome</keyword>
<comment type="subcellular location">
    <subcellularLocation>
        <location evidence="12">Cytoplasm</location>
    </subcellularLocation>
</comment>
<dbReference type="PIRSF" id="PIRSF000525">
    <property type="entry name" value="SerC"/>
    <property type="match status" value="1"/>
</dbReference>
<dbReference type="HAMAP" id="MF_00160">
    <property type="entry name" value="SerC_aminotrans_5"/>
    <property type="match status" value="1"/>
</dbReference>
<comment type="catalytic activity">
    <reaction evidence="10 12">
        <text>4-(phosphooxy)-L-threonine + 2-oxoglutarate = (R)-3-hydroxy-2-oxo-4-phosphooxybutanoate + L-glutamate</text>
        <dbReference type="Rhea" id="RHEA:16573"/>
        <dbReference type="ChEBI" id="CHEBI:16810"/>
        <dbReference type="ChEBI" id="CHEBI:29985"/>
        <dbReference type="ChEBI" id="CHEBI:58452"/>
        <dbReference type="ChEBI" id="CHEBI:58538"/>
        <dbReference type="EC" id="2.6.1.52"/>
    </reaction>
</comment>
<evidence type="ECO:0000256" key="10">
    <source>
        <dbReference type="ARBA" id="ARBA00047630"/>
    </source>
</evidence>
<keyword evidence="8 12" id="KW-0664">Pyridoxine biosynthesis</keyword>
<keyword evidence="9 12" id="KW-0718">Serine biosynthesis</keyword>
<feature type="binding site" evidence="12">
    <location>
        <begin position="238"/>
        <end position="239"/>
    </location>
    <ligand>
        <name>pyridoxal 5'-phosphate</name>
        <dbReference type="ChEBI" id="CHEBI:597326"/>
    </ligand>
</feature>
<evidence type="ECO:0000256" key="6">
    <source>
        <dbReference type="ARBA" id="ARBA00022679"/>
    </source>
</evidence>
<sequence>MEKRIYNFSAGPAILPEEVLLEAQKDLYSYKGSGMSVMEMSHRGKIFDGIIKQADADLRKLLDIPDNYSILFLQGGATLQFSMVPLNLMPPKNKADYIITGSWAKKALKEAKRVGTVNIAASTESENFVRIPKQEELKLDPDASYVHFTSNNTIYGTEWKTEPEVGNVPLVCDASSDFLHKKIDITKYALIYAGAQKNIGPSGVTVVIVRKDMLDRSQDSLHTYLNYKIHADNDSMYNTPTTFGIYIAGLVFKWLLNMGGLDEMYKRNVEKAKILYDAIDASNGFYKGTTEKDSRSLMNVTFRLPNEELEKKFIEESKKKDFEGLKGHRSVGGIRASIYNAFPKAGVEALVQFMEDFKKNN</sequence>
<dbReference type="Pfam" id="PF00266">
    <property type="entry name" value="Aminotran_5"/>
    <property type="match status" value="1"/>
</dbReference>
<comment type="caution">
    <text evidence="14">The sequence shown here is derived from an EMBL/GenBank/DDBJ whole genome shotgun (WGS) entry which is preliminary data.</text>
</comment>
<dbReference type="NCBIfam" id="NF003764">
    <property type="entry name" value="PRK05355.1"/>
    <property type="match status" value="1"/>
</dbReference>
<dbReference type="CDD" id="cd00611">
    <property type="entry name" value="PSAT_like"/>
    <property type="match status" value="1"/>
</dbReference>
<dbReference type="PANTHER" id="PTHR43247:SF1">
    <property type="entry name" value="PHOSPHOSERINE AMINOTRANSFERASE"/>
    <property type="match status" value="1"/>
</dbReference>
<comment type="function">
    <text evidence="12">Catalyzes the reversible conversion of 3-phosphohydroxypyruvate to phosphoserine and of 3-hydroxy-2-oxo-4-phosphonooxybutanoate to phosphohydroxythreonine.</text>
</comment>
<feature type="binding site" evidence="12">
    <location>
        <position position="43"/>
    </location>
    <ligand>
        <name>L-glutamate</name>
        <dbReference type="ChEBI" id="CHEBI:29985"/>
    </ligand>
</feature>
<dbReference type="EC" id="2.6.1.52" evidence="12"/>
<evidence type="ECO:0000256" key="5">
    <source>
        <dbReference type="ARBA" id="ARBA00022605"/>
    </source>
</evidence>
<comment type="similarity">
    <text evidence="3 12">Belongs to the class-V pyridoxal-phosphate-dependent aminotransferase family. SerC subfamily.</text>
</comment>
<evidence type="ECO:0000256" key="11">
    <source>
        <dbReference type="ARBA" id="ARBA00049007"/>
    </source>
</evidence>
<dbReference type="GO" id="GO:0004648">
    <property type="term" value="F:O-phospho-L-serine:2-oxoglutarate aminotransferase activity"/>
    <property type="evidence" value="ECO:0007669"/>
    <property type="project" value="UniProtKB-UniRule"/>
</dbReference>
<dbReference type="Gene3D" id="3.90.1150.10">
    <property type="entry name" value="Aspartate Aminotransferase, domain 1"/>
    <property type="match status" value="1"/>
</dbReference>
<dbReference type="GO" id="GO:0008615">
    <property type="term" value="P:pyridoxine biosynthetic process"/>
    <property type="evidence" value="ECO:0007669"/>
    <property type="project" value="UniProtKB-UniRule"/>
</dbReference>
<evidence type="ECO:0000313" key="15">
    <source>
        <dbReference type="Proteomes" id="UP001221302"/>
    </source>
</evidence>
<dbReference type="GO" id="GO:0030170">
    <property type="term" value="F:pyridoxal phosphate binding"/>
    <property type="evidence" value="ECO:0007669"/>
    <property type="project" value="UniProtKB-UniRule"/>
</dbReference>
<dbReference type="Gene3D" id="3.40.640.10">
    <property type="entry name" value="Type I PLP-dependent aspartate aminotransferase-like (Major domain)"/>
    <property type="match status" value="1"/>
</dbReference>
<evidence type="ECO:0000256" key="8">
    <source>
        <dbReference type="ARBA" id="ARBA00023096"/>
    </source>
</evidence>
<dbReference type="RefSeq" id="WP_321536809.1">
    <property type="nucleotide sequence ID" value="NZ_JARGDL010000024.1"/>
</dbReference>
<dbReference type="InterPro" id="IPR000192">
    <property type="entry name" value="Aminotrans_V_dom"/>
</dbReference>
<feature type="domain" description="Aminotransferase class V" evidence="13">
    <location>
        <begin position="5"/>
        <end position="350"/>
    </location>
</feature>
<proteinExistence type="inferred from homology"/>
<evidence type="ECO:0000313" key="14">
    <source>
        <dbReference type="EMBL" id="MDF1613038.1"/>
    </source>
</evidence>
<protein>
    <recommendedName>
        <fullName evidence="12">Phosphoserine aminotransferase</fullName>
        <ecNumber evidence="12">2.6.1.52</ecNumber>
    </recommendedName>
    <alternativeName>
        <fullName evidence="12">Phosphohydroxythreonine aminotransferase</fullName>
        <shortName evidence="12">PSAT</shortName>
    </alternativeName>
</protein>
<feature type="binding site" evidence="12">
    <location>
        <position position="153"/>
    </location>
    <ligand>
        <name>pyridoxal 5'-phosphate</name>
        <dbReference type="ChEBI" id="CHEBI:597326"/>
    </ligand>
</feature>
<comment type="catalytic activity">
    <reaction evidence="11 12">
        <text>O-phospho-L-serine + 2-oxoglutarate = 3-phosphooxypyruvate + L-glutamate</text>
        <dbReference type="Rhea" id="RHEA:14329"/>
        <dbReference type="ChEBI" id="CHEBI:16810"/>
        <dbReference type="ChEBI" id="CHEBI:18110"/>
        <dbReference type="ChEBI" id="CHEBI:29985"/>
        <dbReference type="ChEBI" id="CHEBI:57524"/>
        <dbReference type="EC" id="2.6.1.52"/>
    </reaction>
</comment>
<comment type="pathway">
    <text evidence="1 12">Cofactor biosynthesis; pyridoxine 5'-phosphate biosynthesis; pyridoxine 5'-phosphate from D-erythrose 4-phosphate: step 3/5.</text>
</comment>
<dbReference type="PANTHER" id="PTHR43247">
    <property type="entry name" value="PHOSPHOSERINE AMINOTRANSFERASE"/>
    <property type="match status" value="1"/>
</dbReference>
<dbReference type="EMBL" id="JARGDL010000024">
    <property type="protein sequence ID" value="MDF1613038.1"/>
    <property type="molecule type" value="Genomic_DNA"/>
</dbReference>
<keyword evidence="12" id="KW-0963">Cytoplasm</keyword>
<comment type="subunit">
    <text evidence="12">Homodimer.</text>
</comment>
<organism evidence="14 15">
    <name type="scientific">Stygiobacter electus</name>
    <dbReference type="NCBI Taxonomy" id="3032292"/>
    <lineage>
        <taxon>Bacteria</taxon>
        <taxon>Pseudomonadati</taxon>
        <taxon>Ignavibacteriota</taxon>
        <taxon>Ignavibacteria</taxon>
        <taxon>Ignavibacteriales</taxon>
        <taxon>Melioribacteraceae</taxon>
        <taxon>Stygiobacter</taxon>
    </lineage>
</organism>
<dbReference type="FunFam" id="3.40.640.10:FF:000010">
    <property type="entry name" value="Phosphoserine aminotransferase"/>
    <property type="match status" value="1"/>
</dbReference>
<dbReference type="Proteomes" id="UP001221302">
    <property type="component" value="Unassembled WGS sequence"/>
</dbReference>
<keyword evidence="5 12" id="KW-0028">Amino-acid biosynthesis</keyword>